<name>Q4S8J3_TETNG</name>
<organism evidence="2">
    <name type="scientific">Tetraodon nigroviridis</name>
    <name type="common">Spotted green pufferfish</name>
    <name type="synonym">Chelonodon nigroviridis</name>
    <dbReference type="NCBI Taxonomy" id="99883"/>
    <lineage>
        <taxon>Eukaryota</taxon>
        <taxon>Metazoa</taxon>
        <taxon>Chordata</taxon>
        <taxon>Craniata</taxon>
        <taxon>Vertebrata</taxon>
        <taxon>Euteleostomi</taxon>
        <taxon>Actinopterygii</taxon>
        <taxon>Neopterygii</taxon>
        <taxon>Teleostei</taxon>
        <taxon>Neoteleostei</taxon>
        <taxon>Acanthomorphata</taxon>
        <taxon>Eupercaria</taxon>
        <taxon>Tetraodontiformes</taxon>
        <taxon>Tetradontoidea</taxon>
        <taxon>Tetraodontidae</taxon>
        <taxon>Tetraodon</taxon>
    </lineage>
</organism>
<dbReference type="InterPro" id="IPR026705">
    <property type="entry name" value="Hid-1/Ecm30"/>
</dbReference>
<dbReference type="OrthoDB" id="432953at2759"/>
<comment type="caution">
    <text evidence="2">The sequence shown here is derived from an EMBL/GenBank/DDBJ whole genome shotgun (WGS) entry which is preliminary data.</text>
</comment>
<dbReference type="EMBL" id="CAAE01014705">
    <property type="protein sequence ID" value="CAG03039.1"/>
    <property type="molecule type" value="Genomic_DNA"/>
</dbReference>
<gene>
    <name evidence="2" type="ORF">GSTENG00022313001</name>
</gene>
<dbReference type="PANTHER" id="PTHR21575">
    <property type="entry name" value="PROTEIN HID1"/>
    <property type="match status" value="1"/>
</dbReference>
<feature type="region of interest" description="Disordered" evidence="1">
    <location>
        <begin position="361"/>
        <end position="392"/>
    </location>
</feature>
<dbReference type="PANTHER" id="PTHR21575:SF12">
    <property type="entry name" value="PROTEIN HID1"/>
    <property type="match status" value="1"/>
</dbReference>
<dbReference type="GO" id="GO:0000138">
    <property type="term" value="C:Golgi trans cisterna"/>
    <property type="evidence" value="ECO:0007669"/>
    <property type="project" value="TreeGrafter"/>
</dbReference>
<dbReference type="GO" id="GO:0005797">
    <property type="term" value="C:Golgi medial cisterna"/>
    <property type="evidence" value="ECO:0007669"/>
    <property type="project" value="TreeGrafter"/>
</dbReference>
<dbReference type="Pfam" id="PF09742">
    <property type="entry name" value="Dymeclin"/>
    <property type="match status" value="1"/>
</dbReference>
<evidence type="ECO:0000256" key="1">
    <source>
        <dbReference type="SAM" id="MobiDB-lite"/>
    </source>
</evidence>
<feature type="compositionally biased region" description="Basic residues" evidence="1">
    <location>
        <begin position="279"/>
        <end position="292"/>
    </location>
</feature>
<dbReference type="GO" id="GO:0016020">
    <property type="term" value="C:membrane"/>
    <property type="evidence" value="ECO:0007669"/>
    <property type="project" value="TreeGrafter"/>
</dbReference>
<evidence type="ECO:0000313" key="2">
    <source>
        <dbReference type="EMBL" id="CAG03039.1"/>
    </source>
</evidence>
<reference evidence="2" key="2">
    <citation type="submission" date="2004-02" db="EMBL/GenBank/DDBJ databases">
        <authorList>
            <consortium name="Genoscope"/>
            <consortium name="Whitehead Institute Centre for Genome Research"/>
        </authorList>
    </citation>
    <scope>NUCLEOTIDE SEQUENCE</scope>
</reference>
<proteinExistence type="predicted"/>
<dbReference type="Pfam" id="PF12722">
    <property type="entry name" value="Hid1"/>
    <property type="match status" value="1"/>
</dbReference>
<feature type="region of interest" description="Disordered" evidence="1">
    <location>
        <begin position="684"/>
        <end position="709"/>
    </location>
</feature>
<feature type="region of interest" description="Disordered" evidence="1">
    <location>
        <begin position="265"/>
        <end position="308"/>
    </location>
</feature>
<reference evidence="2" key="1">
    <citation type="journal article" date="2004" name="Nature">
        <title>Genome duplication in the teleost fish Tetraodon nigroviridis reveals the early vertebrate proto-karyotype.</title>
        <authorList>
            <person name="Jaillon O."/>
            <person name="Aury J.-M."/>
            <person name="Brunet F."/>
            <person name="Petit J.-L."/>
            <person name="Stange-Thomann N."/>
            <person name="Mauceli E."/>
            <person name="Bouneau L."/>
            <person name="Fischer C."/>
            <person name="Ozouf-Costaz C."/>
            <person name="Bernot A."/>
            <person name="Nicaud S."/>
            <person name="Jaffe D."/>
            <person name="Fisher S."/>
            <person name="Lutfalla G."/>
            <person name="Dossat C."/>
            <person name="Segurens B."/>
            <person name="Dasilva C."/>
            <person name="Salanoubat M."/>
            <person name="Levy M."/>
            <person name="Boudet N."/>
            <person name="Castellano S."/>
            <person name="Anthouard V."/>
            <person name="Jubin C."/>
            <person name="Castelli V."/>
            <person name="Katinka M."/>
            <person name="Vacherie B."/>
            <person name="Biemont C."/>
            <person name="Skalli Z."/>
            <person name="Cattolico L."/>
            <person name="Poulain J."/>
            <person name="De Berardinis V."/>
            <person name="Cruaud C."/>
            <person name="Duprat S."/>
            <person name="Brottier P."/>
            <person name="Coutanceau J.-P."/>
            <person name="Gouzy J."/>
            <person name="Parra G."/>
            <person name="Lardier G."/>
            <person name="Chapple C."/>
            <person name="McKernan K.J."/>
            <person name="McEwan P."/>
            <person name="Bosak S."/>
            <person name="Kellis M."/>
            <person name="Volff J.-N."/>
            <person name="Guigo R."/>
            <person name="Zody M.C."/>
            <person name="Mesirov J."/>
            <person name="Lindblad-Toh K."/>
            <person name="Birren B."/>
            <person name="Nusbaum C."/>
            <person name="Kahn D."/>
            <person name="Robinson-Rechavi M."/>
            <person name="Laudet V."/>
            <person name="Schachter V."/>
            <person name="Quetier F."/>
            <person name="Saurin W."/>
            <person name="Scarpelli C."/>
            <person name="Wincker P."/>
            <person name="Lander E.S."/>
            <person name="Weissenbach J."/>
            <person name="Roest Crollius H."/>
        </authorList>
    </citation>
    <scope>NUCLEOTIDE SEQUENCE [LARGE SCALE GENOMIC DNA]</scope>
</reference>
<dbReference type="KEGG" id="tng:GSTEN00022313G001"/>
<protein>
    <submittedName>
        <fullName evidence="2">(spotted green pufferfish) hypothetical protein</fullName>
    </submittedName>
</protein>
<dbReference type="AlphaFoldDB" id="Q4S8J3"/>
<accession>Q4S8J3</accession>
<sequence>MGGGDSKLHFRKAVIQLTTKTQPVEASDDAFWDQFWANASTTVQDIFALVPAAEIRAVREESPSNLATLCYKAVEKLVQVADSGCSTEKQCHMVLNCTRLLTRILPYIFEDADWRGFFWSTVPGAGRARSFGEDEGEDEARPLAESLLLAIADLLFCLDFTVHSTKKSGPDAALDLQSVDSCEYIWEAGVGFAHSPPYNHVHDMNRTELLKLLLTCFSEAMYLPPSPDRKSTNPWTRPPPLHLPAQRGLRLRPRRVRDPVQLPAVLGPAGAAGGPGHPGARRHPGARGRGGRQSRPAGSGRYCTHRSHGGTAEPENLFVNYLSRIHRDEVCRTLRFDCAFCHVFIELFIFMELGPELHAEGYDSAAQQPSRPDLPASFHQEDPVPPGAAPPLLETLRHQQGSELQRGSDVNLEPQKFQFRFFPSQKFLFFVLKSSDVLDVLVPILFYLNDARADQCEHRPFPDPCRHFHPRLQICVRSPAARVGLVHIGVFILLLLSGERNFGVRLNKPYILRVPMDIPVFTGTHADLLIVIFHKIISSGHQRLQPLFDCLLTVIVNSQYPIFSPYLKSLSMVAANKLLHLLEAFSTPWFLFSSPQNHHLVFFLLEVFNNIIQYQFDGNSHLVYAIIRKRSIFHQLANLPSDTASIQKALQKKRKSGISRVTDVLCVLGIDKITEKAQVSEEGTMVSVSVPPPAAAGTSDTESNSDRDHEVPAVAPISHCQAEAASCQLSGVSSSAPWSASPDWVMSWKVKLPLQTIMRLLQVLVPQVEKICIDKGLTDESEILNFLQHGTLVGLLPVPHPILIRKYQANTGTATWFHTYMWGIIYLRNVDPPVWYDTDIRLFEIQRI</sequence>
<feature type="region of interest" description="Disordered" evidence="1">
    <location>
        <begin position="225"/>
        <end position="244"/>
    </location>
</feature>